<keyword evidence="6" id="KW-1185">Reference proteome</keyword>
<dbReference type="GO" id="GO:0003700">
    <property type="term" value="F:DNA-binding transcription factor activity"/>
    <property type="evidence" value="ECO:0007669"/>
    <property type="project" value="InterPro"/>
</dbReference>
<dbReference type="EMBL" id="VLJV01000001">
    <property type="protein sequence ID" value="TWH22603.1"/>
    <property type="molecule type" value="Genomic_DNA"/>
</dbReference>
<dbReference type="Gene3D" id="1.10.10.60">
    <property type="entry name" value="Homeodomain-like"/>
    <property type="match status" value="1"/>
</dbReference>
<reference evidence="5 6" key="1">
    <citation type="submission" date="2019-07" db="EMBL/GenBank/DDBJ databases">
        <title>R&amp;d 2014.</title>
        <authorList>
            <person name="Klenk H.-P."/>
        </authorList>
    </citation>
    <scope>NUCLEOTIDE SEQUENCE [LARGE SCALE GENOMIC DNA]</scope>
    <source>
        <strain evidence="5 6">DSM 43194</strain>
    </source>
</reference>
<evidence type="ECO:0000256" key="3">
    <source>
        <dbReference type="ARBA" id="ARBA00023163"/>
    </source>
</evidence>
<evidence type="ECO:0000256" key="2">
    <source>
        <dbReference type="ARBA" id="ARBA00023125"/>
    </source>
</evidence>
<keyword evidence="1" id="KW-0805">Transcription regulation</keyword>
<dbReference type="PROSITE" id="PS01124">
    <property type="entry name" value="HTH_ARAC_FAMILY_2"/>
    <property type="match status" value="1"/>
</dbReference>
<dbReference type="SMART" id="SM00342">
    <property type="entry name" value="HTH_ARAC"/>
    <property type="match status" value="1"/>
</dbReference>
<keyword evidence="3" id="KW-0804">Transcription</keyword>
<name>A0A660CLU4_9PSEU</name>
<evidence type="ECO:0000313" key="5">
    <source>
        <dbReference type="EMBL" id="TWH22603.1"/>
    </source>
</evidence>
<feature type="domain" description="HTH araC/xylS-type" evidence="4">
    <location>
        <begin position="129"/>
        <end position="229"/>
    </location>
</feature>
<evidence type="ECO:0000259" key="4">
    <source>
        <dbReference type="PROSITE" id="PS01124"/>
    </source>
</evidence>
<keyword evidence="2" id="KW-0238">DNA-binding</keyword>
<dbReference type="OrthoDB" id="2559672at2"/>
<dbReference type="RefSeq" id="WP_145600625.1">
    <property type="nucleotide sequence ID" value="NZ_JOIJ01000024.1"/>
</dbReference>
<dbReference type="PANTHER" id="PTHR46796">
    <property type="entry name" value="HTH-TYPE TRANSCRIPTIONAL ACTIVATOR RHAS-RELATED"/>
    <property type="match status" value="1"/>
</dbReference>
<dbReference type="AlphaFoldDB" id="A0A660CLU4"/>
<dbReference type="GO" id="GO:0043565">
    <property type="term" value="F:sequence-specific DNA binding"/>
    <property type="evidence" value="ECO:0007669"/>
    <property type="project" value="InterPro"/>
</dbReference>
<organism evidence="5 6">
    <name type="scientific">Prauserella rugosa</name>
    <dbReference type="NCBI Taxonomy" id="43354"/>
    <lineage>
        <taxon>Bacteria</taxon>
        <taxon>Bacillati</taxon>
        <taxon>Actinomycetota</taxon>
        <taxon>Actinomycetes</taxon>
        <taxon>Pseudonocardiales</taxon>
        <taxon>Pseudonocardiaceae</taxon>
        <taxon>Prauserella</taxon>
    </lineage>
</organism>
<sequence length="241" mass="25950">MAGFSGRTTDLVDLPVVPHPAVTLFVDLGDGLLVDDVSGAALRGGVVAGLEPRGARGRGRHIECLQVRLSPTLAHAVFGTGLDRSVVALEDVWPTTLPERLRAAGSWAERFAIAEATLARRCGSGRRVDDEVAFVWRRMVQRRGRVRVEQLADETGWSRKRLWSRFRGQIGLGPKRAAQLVRFDEAVHRLAAGDSPASVAAAGGYADQSHLHREVAAFAGVTPAAVATAPWLAVDDIAWPR</sequence>
<proteinExistence type="predicted"/>
<gene>
    <name evidence="5" type="ORF">JD82_04492</name>
</gene>
<protein>
    <submittedName>
        <fullName evidence="5">Helix-turn-helix protein</fullName>
    </submittedName>
</protein>
<dbReference type="Pfam" id="PF12833">
    <property type="entry name" value="HTH_18"/>
    <property type="match status" value="1"/>
</dbReference>
<dbReference type="InterPro" id="IPR050204">
    <property type="entry name" value="AraC_XylS_family_regulators"/>
</dbReference>
<evidence type="ECO:0000256" key="1">
    <source>
        <dbReference type="ARBA" id="ARBA00023015"/>
    </source>
</evidence>
<comment type="caution">
    <text evidence="5">The sequence shown here is derived from an EMBL/GenBank/DDBJ whole genome shotgun (WGS) entry which is preliminary data.</text>
</comment>
<dbReference type="InterPro" id="IPR018060">
    <property type="entry name" value="HTH_AraC"/>
</dbReference>
<dbReference type="PANTHER" id="PTHR46796:SF15">
    <property type="entry name" value="BLL1074 PROTEIN"/>
    <property type="match status" value="1"/>
</dbReference>
<dbReference type="Proteomes" id="UP000317303">
    <property type="component" value="Unassembled WGS sequence"/>
</dbReference>
<accession>A0A660CLU4</accession>
<evidence type="ECO:0000313" key="6">
    <source>
        <dbReference type="Proteomes" id="UP000317303"/>
    </source>
</evidence>